<accession>A0A6C0JV92</accession>
<sequence length="88" mass="10426">MKYQYVNANIKSIEEAILRLVAGEVFYWLGGKIYFNPKEVKSKLEIPNPKIKGFSPFRLALFDEESASENLNYLWQYFDVWTIRVEDI</sequence>
<protein>
    <submittedName>
        <fullName evidence="1">Uncharacterized protein</fullName>
    </submittedName>
</protein>
<reference evidence="1" key="1">
    <citation type="journal article" date="2020" name="Nature">
        <title>Giant virus diversity and host interactions through global metagenomics.</title>
        <authorList>
            <person name="Schulz F."/>
            <person name="Roux S."/>
            <person name="Paez-Espino D."/>
            <person name="Jungbluth S."/>
            <person name="Walsh D.A."/>
            <person name="Denef V.J."/>
            <person name="McMahon K.D."/>
            <person name="Konstantinidis K.T."/>
            <person name="Eloe-Fadrosh E.A."/>
            <person name="Kyrpides N.C."/>
            <person name="Woyke T."/>
        </authorList>
    </citation>
    <scope>NUCLEOTIDE SEQUENCE</scope>
    <source>
        <strain evidence="1">GVMAG-S-1064190-84</strain>
    </source>
</reference>
<evidence type="ECO:0000313" key="1">
    <source>
        <dbReference type="EMBL" id="QHU08841.1"/>
    </source>
</evidence>
<dbReference type="EMBL" id="MN740699">
    <property type="protein sequence ID" value="QHU08841.1"/>
    <property type="molecule type" value="Genomic_DNA"/>
</dbReference>
<dbReference type="AlphaFoldDB" id="A0A6C0JV92"/>
<organism evidence="1">
    <name type="scientific">viral metagenome</name>
    <dbReference type="NCBI Taxonomy" id="1070528"/>
    <lineage>
        <taxon>unclassified sequences</taxon>
        <taxon>metagenomes</taxon>
        <taxon>organismal metagenomes</taxon>
    </lineage>
</organism>
<proteinExistence type="predicted"/>
<name>A0A6C0JV92_9ZZZZ</name>